<organism evidence="2 3">
    <name type="scientific">Metapseudomonas otitidis</name>
    <dbReference type="NCBI Taxonomy" id="319939"/>
    <lineage>
        <taxon>Bacteria</taxon>
        <taxon>Pseudomonadati</taxon>
        <taxon>Pseudomonadota</taxon>
        <taxon>Gammaproteobacteria</taxon>
        <taxon>Pseudomonadales</taxon>
        <taxon>Pseudomonadaceae</taxon>
        <taxon>Metapseudomonas</taxon>
    </lineage>
</organism>
<dbReference type="EMBL" id="AP022213">
    <property type="protein sequence ID" value="BBT15308.1"/>
    <property type="molecule type" value="Genomic_DNA"/>
</dbReference>
<proteinExistence type="predicted"/>
<evidence type="ECO:0000313" key="2">
    <source>
        <dbReference type="EMBL" id="BBT15308.1"/>
    </source>
</evidence>
<gene>
    <name evidence="2" type="ORF">WP8S17C03_13570</name>
</gene>
<feature type="region of interest" description="Disordered" evidence="1">
    <location>
        <begin position="90"/>
        <end position="110"/>
    </location>
</feature>
<evidence type="ECO:0000313" key="3">
    <source>
        <dbReference type="Proteomes" id="UP000515591"/>
    </source>
</evidence>
<protein>
    <submittedName>
        <fullName evidence="2">Uncharacterized protein</fullName>
    </submittedName>
</protein>
<reference evidence="2 3" key="1">
    <citation type="submission" date="2019-12" db="EMBL/GenBank/DDBJ databases">
        <title>complete genome sequences of Pseudomonas otitidis str. WP8-S17-CRE-03 isolated from wastewater treatment plant effluent.</title>
        <authorList>
            <person name="Sekizuka T."/>
            <person name="Itokawa K."/>
            <person name="Yatsu K."/>
            <person name="Inamine Y."/>
            <person name="Kuroda M."/>
        </authorList>
    </citation>
    <scope>NUCLEOTIDE SEQUENCE [LARGE SCALE GENOMIC DNA]</scope>
    <source>
        <strain evidence="2 3">WP8-S17-CRE-03</strain>
    </source>
</reference>
<evidence type="ECO:0000256" key="1">
    <source>
        <dbReference type="SAM" id="MobiDB-lite"/>
    </source>
</evidence>
<dbReference type="AlphaFoldDB" id="A0A6S5RJV0"/>
<sequence length="110" mass="12036">MILILDEIPLDPGRIGPVLDALETGYLPACAARGLTLKQRWVSPPVRVPGQLNTLWLLWSVADVAAYYAMRGAAGAEVRAFWDRVEEAGSGRRRHVLGPAEQPLEAPHVQ</sequence>
<name>A0A6S5RJV0_9GAMM</name>
<dbReference type="RefSeq" id="WP_182851976.1">
    <property type="nucleotide sequence ID" value="NZ_AP022213.1"/>
</dbReference>
<accession>A0A6S5RJV0</accession>
<dbReference type="Proteomes" id="UP000515591">
    <property type="component" value="Chromosome"/>
</dbReference>